<dbReference type="Proteomes" id="UP000000763">
    <property type="component" value="Chromosome 10"/>
</dbReference>
<evidence type="ECO:0000313" key="2">
    <source>
        <dbReference type="EMBL" id="AAK20053.1"/>
    </source>
</evidence>
<dbReference type="AlphaFoldDB" id="A0A5S6R6L8"/>
<protein>
    <recommendedName>
        <fullName evidence="4">Replication factor A C-terminal domain-containing protein</fullName>
    </recommendedName>
</protein>
<evidence type="ECO:0000313" key="3">
    <source>
        <dbReference type="Proteomes" id="UP000000763"/>
    </source>
</evidence>
<name>A0A5S6R6L8_ORYSJ</name>
<accession>A0A5S6R6L8</accession>
<reference evidence="3" key="2">
    <citation type="journal article" date="2008" name="Nucleic Acids Res.">
        <title>The rice annotation project database (RAP-DB): 2008 update.</title>
        <authorList>
            <consortium name="The rice annotation project (RAP)"/>
        </authorList>
    </citation>
    <scope>GENOME REANNOTATION</scope>
    <source>
        <strain evidence="3">cv. Nipponbare</strain>
    </source>
</reference>
<dbReference type="EMBL" id="AC025783">
    <property type="protein sequence ID" value="AAK20053.1"/>
    <property type="molecule type" value="Genomic_DNA"/>
</dbReference>
<dbReference type="SUPFAM" id="SSF50249">
    <property type="entry name" value="Nucleic acid-binding proteins"/>
    <property type="match status" value="1"/>
</dbReference>
<keyword evidence="1" id="KW-1133">Transmembrane helix</keyword>
<reference evidence="3" key="1">
    <citation type="journal article" date="2005" name="Nature">
        <title>The map-based sequence of the rice genome.</title>
        <authorList>
            <consortium name="International rice genome sequencing project (IRGSP)"/>
            <person name="Matsumoto T."/>
            <person name="Wu J."/>
            <person name="Kanamori H."/>
            <person name="Katayose Y."/>
            <person name="Fujisawa M."/>
            <person name="Namiki N."/>
            <person name="Mizuno H."/>
            <person name="Yamamoto K."/>
            <person name="Antonio B.A."/>
            <person name="Baba T."/>
            <person name="Sakata K."/>
            <person name="Nagamura Y."/>
            <person name="Aoki H."/>
            <person name="Arikawa K."/>
            <person name="Arita K."/>
            <person name="Bito T."/>
            <person name="Chiden Y."/>
            <person name="Fujitsuka N."/>
            <person name="Fukunaka R."/>
            <person name="Hamada M."/>
            <person name="Harada C."/>
            <person name="Hayashi A."/>
            <person name="Hijishita S."/>
            <person name="Honda M."/>
            <person name="Hosokawa S."/>
            <person name="Ichikawa Y."/>
            <person name="Idonuma A."/>
            <person name="Iijima M."/>
            <person name="Ikeda M."/>
            <person name="Ikeno M."/>
            <person name="Ito K."/>
            <person name="Ito S."/>
            <person name="Ito T."/>
            <person name="Ito Y."/>
            <person name="Ito Y."/>
            <person name="Iwabuchi A."/>
            <person name="Kamiya K."/>
            <person name="Karasawa W."/>
            <person name="Kurita K."/>
            <person name="Katagiri S."/>
            <person name="Kikuta A."/>
            <person name="Kobayashi H."/>
            <person name="Kobayashi N."/>
            <person name="Machita K."/>
            <person name="Maehara T."/>
            <person name="Masukawa M."/>
            <person name="Mizubayashi T."/>
            <person name="Mukai Y."/>
            <person name="Nagasaki H."/>
            <person name="Nagata Y."/>
            <person name="Naito S."/>
            <person name="Nakashima M."/>
            <person name="Nakama Y."/>
            <person name="Nakamichi Y."/>
            <person name="Nakamura M."/>
            <person name="Meguro A."/>
            <person name="Negishi M."/>
            <person name="Ohta I."/>
            <person name="Ohta T."/>
            <person name="Okamoto M."/>
            <person name="Ono N."/>
            <person name="Saji S."/>
            <person name="Sakaguchi M."/>
            <person name="Sakai K."/>
            <person name="Shibata M."/>
            <person name="Shimokawa T."/>
            <person name="Song J."/>
            <person name="Takazaki Y."/>
            <person name="Terasawa K."/>
            <person name="Tsugane M."/>
            <person name="Tsuji K."/>
            <person name="Ueda S."/>
            <person name="Waki K."/>
            <person name="Yamagata H."/>
            <person name="Yamamoto M."/>
            <person name="Yamamoto S."/>
            <person name="Yamane H."/>
            <person name="Yoshiki S."/>
            <person name="Yoshihara R."/>
            <person name="Yukawa K."/>
            <person name="Zhong H."/>
            <person name="Yano M."/>
            <person name="Yuan Q."/>
            <person name="Ouyang S."/>
            <person name="Liu J."/>
            <person name="Jones K.M."/>
            <person name="Gansberger K."/>
            <person name="Moffat K."/>
            <person name="Hill J."/>
            <person name="Bera J."/>
            <person name="Fadrosh D."/>
            <person name="Jin S."/>
            <person name="Johri S."/>
            <person name="Kim M."/>
            <person name="Overton L."/>
            <person name="Reardon M."/>
            <person name="Tsitrin T."/>
            <person name="Vuong H."/>
            <person name="Weaver B."/>
            <person name="Ciecko A."/>
            <person name="Tallon L."/>
            <person name="Jackson J."/>
            <person name="Pai G."/>
            <person name="Aken S.V."/>
            <person name="Utterback T."/>
            <person name="Reidmuller S."/>
            <person name="Feldblyum T."/>
            <person name="Hsiao J."/>
            <person name="Zismann V."/>
            <person name="Iobst S."/>
            <person name="de Vazeille A.R."/>
            <person name="Buell C.R."/>
            <person name="Ying K."/>
            <person name="Li Y."/>
            <person name="Lu T."/>
            <person name="Huang Y."/>
            <person name="Zhao Q."/>
            <person name="Feng Q."/>
            <person name="Zhang L."/>
            <person name="Zhu J."/>
            <person name="Weng Q."/>
            <person name="Mu J."/>
            <person name="Lu Y."/>
            <person name="Fan D."/>
            <person name="Liu Y."/>
            <person name="Guan J."/>
            <person name="Zhang Y."/>
            <person name="Yu S."/>
            <person name="Liu X."/>
            <person name="Zhang Y."/>
            <person name="Hong G."/>
            <person name="Han B."/>
            <person name="Choisne N."/>
            <person name="Demange N."/>
            <person name="Orjeda G."/>
            <person name="Samain S."/>
            <person name="Cattolico L."/>
            <person name="Pelletier E."/>
            <person name="Couloux A."/>
            <person name="Segurens B."/>
            <person name="Wincker P."/>
            <person name="D'Hont A."/>
            <person name="Scarpelli C."/>
            <person name="Weissenbach J."/>
            <person name="Salanoubat M."/>
            <person name="Quetier F."/>
            <person name="Yu Y."/>
            <person name="Kim H.R."/>
            <person name="Rambo T."/>
            <person name="Currie J."/>
            <person name="Collura K."/>
            <person name="Luo M."/>
            <person name="Yang T."/>
            <person name="Ammiraju J.S.S."/>
            <person name="Engler F."/>
            <person name="Soderlund C."/>
            <person name="Wing R.A."/>
            <person name="Palmer L.E."/>
            <person name="de la Bastide M."/>
            <person name="Spiegel L."/>
            <person name="Nascimento L."/>
            <person name="Zutavern T."/>
            <person name="O'Shaughnessy A."/>
            <person name="Dike S."/>
            <person name="Dedhia N."/>
            <person name="Preston R."/>
            <person name="Balija V."/>
            <person name="McCombie W.R."/>
            <person name="Chow T."/>
            <person name="Chen H."/>
            <person name="Chung M."/>
            <person name="Chen C."/>
            <person name="Shaw J."/>
            <person name="Wu H."/>
            <person name="Hsiao K."/>
            <person name="Chao Y."/>
            <person name="Chu M."/>
            <person name="Cheng C."/>
            <person name="Hour A."/>
            <person name="Lee P."/>
            <person name="Lin S."/>
            <person name="Lin Y."/>
            <person name="Liou J."/>
            <person name="Liu S."/>
            <person name="Hsing Y."/>
            <person name="Raghuvanshi S."/>
            <person name="Mohanty A."/>
            <person name="Bharti A.K."/>
            <person name="Gaur A."/>
            <person name="Gupta V."/>
            <person name="Kumar D."/>
            <person name="Ravi V."/>
            <person name="Vij S."/>
            <person name="Kapur A."/>
            <person name="Khurana P."/>
            <person name="Khurana P."/>
            <person name="Khurana J.P."/>
            <person name="Tyagi A.K."/>
            <person name="Gaikwad K."/>
            <person name="Singh A."/>
            <person name="Dalal V."/>
            <person name="Srivastava S."/>
            <person name="Dixit A."/>
            <person name="Pal A.K."/>
            <person name="Ghazi I.A."/>
            <person name="Yadav M."/>
            <person name="Pandit A."/>
            <person name="Bhargava A."/>
            <person name="Sureshbabu K."/>
            <person name="Batra K."/>
            <person name="Sharma T.R."/>
            <person name="Mohapatra T."/>
            <person name="Singh N.K."/>
            <person name="Messing J."/>
            <person name="Nelson A.B."/>
            <person name="Fuks G."/>
            <person name="Kavchok S."/>
            <person name="Keizer G."/>
            <person name="Linton E."/>
            <person name="Llaca V."/>
            <person name="Song R."/>
            <person name="Tanyolac B."/>
            <person name="Young S."/>
            <person name="Ho-Il K."/>
            <person name="Hahn J.H."/>
            <person name="Sangsakoo G."/>
            <person name="Vanavichit A."/>
            <person name="de Mattos Luiz.A.T."/>
            <person name="Zimmer P.D."/>
            <person name="Malone G."/>
            <person name="Dellagostin O."/>
            <person name="de Oliveira A.C."/>
            <person name="Bevan M."/>
            <person name="Bancroft I."/>
            <person name="Minx P."/>
            <person name="Cordum H."/>
            <person name="Wilson R."/>
            <person name="Cheng Z."/>
            <person name="Jin W."/>
            <person name="Jiang J."/>
            <person name="Leong S.A."/>
            <person name="Iwama H."/>
            <person name="Gojobori T."/>
            <person name="Itoh T."/>
            <person name="Niimura Y."/>
            <person name="Fujii Y."/>
            <person name="Habara T."/>
            <person name="Sakai H."/>
            <person name="Sato Y."/>
            <person name="Wilson G."/>
            <person name="Kumar K."/>
            <person name="McCouch S."/>
            <person name="Juretic N."/>
            <person name="Hoen D."/>
            <person name="Wright S."/>
            <person name="Bruskiewich R."/>
            <person name="Bureau T."/>
            <person name="Miyao A."/>
            <person name="Hirochika H."/>
            <person name="Nishikawa T."/>
            <person name="Kadowaki K."/>
            <person name="Sugiura M."/>
            <person name="Burr B."/>
            <person name="Sasaki T."/>
        </authorList>
    </citation>
    <scope>NUCLEOTIDE SEQUENCE [LARGE SCALE GENOMIC DNA]</scope>
    <source>
        <strain evidence="3">cv. Nipponbare</strain>
    </source>
</reference>
<dbReference type="InterPro" id="IPR012340">
    <property type="entry name" value="NA-bd_OB-fold"/>
</dbReference>
<gene>
    <name evidence="2" type="ORF">OSJNBa0001O14.12</name>
</gene>
<keyword evidence="1" id="KW-0472">Membrane</keyword>
<sequence length="413" mass="45831">MALVGCSNGEAAAPAATWTPPYCTVVAADMSDFCYLSCPRCERALPDHADACAACTGRGGGGGPVPARVYRLRASVATHDRVVPVVLFDRAARVLVGCPADELARFFAAHAGAARAAEEALEGEVCRVAMRAFAKGAAERFRAVSVVPLRDGFRPLIDTLRELYCTADPTPATSPPPRLETTVCFYLYVMVKRKKVVTDLSRRKIRTESIDLAQLVEATMDFSKWTITLDFDVTEERLRNEFSSNSEVPAIALIADFTCFHLHKFKASRISVGCRINLPILNSQLNTSCVRGCLELRAAQRCKRHEADQSHSDAPRTLCTVQHPLINRSIQHRRLCGALNLMIDPPVLLVTMKTMCQRETMQNCISMLDQFSSAFKNVHVLTISCMCIVWFLLYYWQRSYPVEVYHDTSSAIN</sequence>
<feature type="transmembrane region" description="Helical" evidence="1">
    <location>
        <begin position="378"/>
        <end position="396"/>
    </location>
</feature>
<evidence type="ECO:0008006" key="4">
    <source>
        <dbReference type="Google" id="ProtNLM"/>
    </source>
</evidence>
<keyword evidence="1" id="KW-0812">Transmembrane</keyword>
<evidence type="ECO:0000256" key="1">
    <source>
        <dbReference type="SAM" id="Phobius"/>
    </source>
</evidence>
<organism evidence="2 3">
    <name type="scientific">Oryza sativa subsp. japonica</name>
    <name type="common">Rice</name>
    <dbReference type="NCBI Taxonomy" id="39947"/>
    <lineage>
        <taxon>Eukaryota</taxon>
        <taxon>Viridiplantae</taxon>
        <taxon>Streptophyta</taxon>
        <taxon>Embryophyta</taxon>
        <taxon>Tracheophyta</taxon>
        <taxon>Spermatophyta</taxon>
        <taxon>Magnoliopsida</taxon>
        <taxon>Liliopsida</taxon>
        <taxon>Poales</taxon>
        <taxon>Poaceae</taxon>
        <taxon>BOP clade</taxon>
        <taxon>Oryzoideae</taxon>
        <taxon>Oryzeae</taxon>
        <taxon>Oryzinae</taxon>
        <taxon>Oryza</taxon>
        <taxon>Oryza sativa</taxon>
    </lineage>
</organism>
<proteinExistence type="predicted"/>
<dbReference type="Gene3D" id="2.40.50.140">
    <property type="entry name" value="Nucleic acid-binding proteins"/>
    <property type="match status" value="1"/>
</dbReference>